<dbReference type="GO" id="GO:0009306">
    <property type="term" value="P:protein secretion"/>
    <property type="evidence" value="ECO:0007669"/>
    <property type="project" value="UniProtKB-UniRule"/>
</dbReference>
<dbReference type="PANTHER" id="PTHR34182">
    <property type="entry name" value="PROTEIN-EXPORT MEMBRANE PROTEIN SECG"/>
    <property type="match status" value="1"/>
</dbReference>
<keyword evidence="5 11" id="KW-1003">Cell membrane</keyword>
<sequence>MSFQVILIIHVLLALGLVALVLMQHGKGADAGAAFGAGASGSVFGARGANSFIYKLTAGVATGFFVTSLSLAYLATNDTGVQDKPKSVMEEVLPAVVSDVPAMDDQDSDIPK</sequence>
<comment type="subcellular location">
    <subcellularLocation>
        <location evidence="1 11">Cell membrane</location>
        <topology evidence="1 11">Multi-pass membrane protein</topology>
    </subcellularLocation>
</comment>
<evidence type="ECO:0000256" key="3">
    <source>
        <dbReference type="ARBA" id="ARBA00017876"/>
    </source>
</evidence>
<evidence type="ECO:0000313" key="12">
    <source>
        <dbReference type="EMBL" id="BAS68499.1"/>
    </source>
</evidence>
<dbReference type="STRING" id="1303921.BSEPE_1521"/>
<gene>
    <name evidence="12" type="primary">secG</name>
    <name evidence="12" type="ORF">BSEPE_1521</name>
</gene>
<comment type="caution">
    <text evidence="11">Lacks conserved residue(s) required for the propagation of feature annotation.</text>
</comment>
<dbReference type="NCBIfam" id="TIGR00810">
    <property type="entry name" value="secG"/>
    <property type="match status" value="1"/>
</dbReference>
<keyword evidence="8 11" id="KW-1133">Transmembrane helix</keyword>
<evidence type="ECO:0000256" key="7">
    <source>
        <dbReference type="ARBA" id="ARBA00022927"/>
    </source>
</evidence>
<dbReference type="RefSeq" id="WP_066045933.1">
    <property type="nucleotide sequence ID" value="NZ_AP013042.1"/>
</dbReference>
<comment type="similarity">
    <text evidence="2 11">Belongs to the SecG family.</text>
</comment>
<evidence type="ECO:0000256" key="1">
    <source>
        <dbReference type="ARBA" id="ARBA00004651"/>
    </source>
</evidence>
<accession>A0A0P0UT45</accession>
<evidence type="ECO:0000256" key="5">
    <source>
        <dbReference type="ARBA" id="ARBA00022475"/>
    </source>
</evidence>
<keyword evidence="4 11" id="KW-0813">Transport</keyword>
<evidence type="ECO:0000256" key="8">
    <source>
        <dbReference type="ARBA" id="ARBA00022989"/>
    </source>
</evidence>
<protein>
    <recommendedName>
        <fullName evidence="3 11">Protein-export membrane protein SecG</fullName>
    </recommendedName>
</protein>
<keyword evidence="7 11" id="KW-0653">Protein transport</keyword>
<dbReference type="AlphaFoldDB" id="A0A0P0UT45"/>
<dbReference type="PANTHER" id="PTHR34182:SF1">
    <property type="entry name" value="PROTEIN-EXPORT MEMBRANE PROTEIN SECG"/>
    <property type="match status" value="1"/>
</dbReference>
<evidence type="ECO:0000256" key="6">
    <source>
        <dbReference type="ARBA" id="ARBA00022692"/>
    </source>
</evidence>
<reference evidence="12 13" key="1">
    <citation type="journal article" date="2000" name="Mar. Ecol. Prog. Ser.">
        <title>Phylogenetic characterization of endosymbionts in three hydrothermal vent mussels: influence on host distributions.</title>
        <authorList>
            <person name="Fujiwara Y."/>
            <person name="Takai K."/>
            <person name="Uematsu K."/>
            <person name="Tsuchida S."/>
            <person name="Hunt J.C."/>
            <person name="Hashimoto J."/>
        </authorList>
    </citation>
    <scope>NUCLEOTIDE SEQUENCE [LARGE SCALE GENOMIC DNA]</scope>
    <source>
        <strain evidence="12 13">Myojin Knoll</strain>
    </source>
</reference>
<dbReference type="InterPro" id="IPR004692">
    <property type="entry name" value="SecG"/>
</dbReference>
<keyword evidence="10 11" id="KW-0472">Membrane</keyword>
<dbReference type="Pfam" id="PF03840">
    <property type="entry name" value="SecG"/>
    <property type="match status" value="1"/>
</dbReference>
<dbReference type="OrthoDB" id="9813947at2"/>
<proteinExistence type="inferred from homology"/>
<keyword evidence="13" id="KW-1185">Reference proteome</keyword>
<dbReference type="GO" id="GO:0065002">
    <property type="term" value="P:intracellular protein transmembrane transport"/>
    <property type="evidence" value="ECO:0007669"/>
    <property type="project" value="TreeGrafter"/>
</dbReference>
<dbReference type="PRINTS" id="PR01651">
    <property type="entry name" value="SECGEXPORT"/>
</dbReference>
<dbReference type="GO" id="GO:0005886">
    <property type="term" value="C:plasma membrane"/>
    <property type="evidence" value="ECO:0007669"/>
    <property type="project" value="UniProtKB-SubCell"/>
</dbReference>
<evidence type="ECO:0000256" key="2">
    <source>
        <dbReference type="ARBA" id="ARBA00008445"/>
    </source>
</evidence>
<feature type="transmembrane region" description="Helical" evidence="11">
    <location>
        <begin position="52"/>
        <end position="76"/>
    </location>
</feature>
<dbReference type="GO" id="GO:0015450">
    <property type="term" value="F:protein-transporting ATPase activity"/>
    <property type="evidence" value="ECO:0007669"/>
    <property type="project" value="UniProtKB-UniRule"/>
</dbReference>
<reference evidence="12 13" key="2">
    <citation type="journal article" date="2016" name="ISME J.">
        <title>Heterogeneous composition of key metabolic gene clusters in a vent mussel symbiont population.</title>
        <authorList>
            <person name="Ikuta T."/>
            <person name="Takaki Y."/>
            <person name="Nagai Y."/>
            <person name="Shimamura S."/>
            <person name="Tsuda M."/>
            <person name="Kawagucci S."/>
            <person name="Aoki Y."/>
            <person name="Inoue K."/>
            <person name="Teruya M."/>
            <person name="Satou K."/>
            <person name="Teruya K."/>
            <person name="Shimoji M."/>
            <person name="Tamotsu H."/>
            <person name="Hirano T."/>
            <person name="Maruyama T."/>
            <person name="Yoshida T."/>
        </authorList>
    </citation>
    <scope>NUCLEOTIDE SEQUENCE [LARGE SCALE GENOMIC DNA]</scope>
    <source>
        <strain evidence="12 13">Myojin Knoll</strain>
    </source>
</reference>
<name>A0A0P0UT45_9GAMM</name>
<keyword evidence="9 11" id="KW-0811">Translocation</keyword>
<evidence type="ECO:0000256" key="10">
    <source>
        <dbReference type="ARBA" id="ARBA00023136"/>
    </source>
</evidence>
<evidence type="ECO:0000256" key="11">
    <source>
        <dbReference type="RuleBase" id="RU365087"/>
    </source>
</evidence>
<dbReference type="KEGG" id="ebh:BSEPE_1521"/>
<dbReference type="Proteomes" id="UP000067399">
    <property type="component" value="Chromosome"/>
</dbReference>
<evidence type="ECO:0000256" key="4">
    <source>
        <dbReference type="ARBA" id="ARBA00022448"/>
    </source>
</evidence>
<dbReference type="EMBL" id="AP013042">
    <property type="protein sequence ID" value="BAS68499.1"/>
    <property type="molecule type" value="Genomic_DNA"/>
</dbReference>
<keyword evidence="6 11" id="KW-0812">Transmembrane</keyword>
<comment type="function">
    <text evidence="11">Involved in protein export. Participates in an early event of protein translocation.</text>
</comment>
<organism evidence="12 13">
    <name type="scientific">endosymbiont of Bathymodiolus septemdierum str. Myojin knoll</name>
    <dbReference type="NCBI Taxonomy" id="1303921"/>
    <lineage>
        <taxon>Bacteria</taxon>
        <taxon>Pseudomonadati</taxon>
        <taxon>Pseudomonadota</taxon>
        <taxon>Gammaproteobacteria</taxon>
        <taxon>sulfur-oxidizing symbionts</taxon>
    </lineage>
</organism>
<evidence type="ECO:0000313" key="13">
    <source>
        <dbReference type="Proteomes" id="UP000067399"/>
    </source>
</evidence>
<dbReference type="GO" id="GO:0043952">
    <property type="term" value="P:protein transport by the Sec complex"/>
    <property type="evidence" value="ECO:0007669"/>
    <property type="project" value="TreeGrafter"/>
</dbReference>
<evidence type="ECO:0000256" key="9">
    <source>
        <dbReference type="ARBA" id="ARBA00023010"/>
    </source>
</evidence>